<organism evidence="2 3">
    <name type="scientific">Anopheles minimus</name>
    <dbReference type="NCBI Taxonomy" id="112268"/>
    <lineage>
        <taxon>Eukaryota</taxon>
        <taxon>Metazoa</taxon>
        <taxon>Ecdysozoa</taxon>
        <taxon>Arthropoda</taxon>
        <taxon>Hexapoda</taxon>
        <taxon>Insecta</taxon>
        <taxon>Pterygota</taxon>
        <taxon>Neoptera</taxon>
        <taxon>Endopterygota</taxon>
        <taxon>Diptera</taxon>
        <taxon>Nematocera</taxon>
        <taxon>Culicoidea</taxon>
        <taxon>Culicidae</taxon>
        <taxon>Anophelinae</taxon>
        <taxon>Anopheles</taxon>
    </lineage>
</organism>
<sequence length="182" mass="20730">MLVKQLLVNSVFFVVYPCVLCYRCYNSRRWTLWTECSEKDDFAQFVEYSREEEELLRHGMIRGRMIVQKEIVLSGASEEELSNSYRKYDNVDDCVVAVEQSPLAGQDNPSECVPLNLSKDSEGLDNEEISLSEYRREERTNVDTVLSSSEEDGDDDEIRLIPSPSSKASGASLRIIAEALIK</sequence>
<keyword evidence="3" id="KW-1185">Reference proteome</keyword>
<dbReference type="AlphaFoldDB" id="A0A182VY62"/>
<dbReference type="Proteomes" id="UP000075920">
    <property type="component" value="Unassembled WGS sequence"/>
</dbReference>
<feature type="region of interest" description="Disordered" evidence="1">
    <location>
        <begin position="139"/>
        <end position="169"/>
    </location>
</feature>
<name>A0A182VY62_9DIPT</name>
<evidence type="ECO:0000313" key="2">
    <source>
        <dbReference type="EnsemblMetazoa" id="AMIN003012-PA"/>
    </source>
</evidence>
<protein>
    <submittedName>
        <fullName evidence="2">Uncharacterized protein</fullName>
    </submittedName>
</protein>
<reference evidence="2" key="2">
    <citation type="submission" date="2020-05" db="UniProtKB">
        <authorList>
            <consortium name="EnsemblMetazoa"/>
        </authorList>
    </citation>
    <scope>IDENTIFICATION</scope>
    <source>
        <strain evidence="2">MINIMUS1</strain>
    </source>
</reference>
<evidence type="ECO:0000256" key="1">
    <source>
        <dbReference type="SAM" id="MobiDB-lite"/>
    </source>
</evidence>
<reference evidence="3" key="1">
    <citation type="submission" date="2013-03" db="EMBL/GenBank/DDBJ databases">
        <title>The Genome Sequence of Anopheles minimus MINIMUS1.</title>
        <authorList>
            <consortium name="The Broad Institute Genomics Platform"/>
            <person name="Neafsey D.E."/>
            <person name="Walton C."/>
            <person name="Walker B."/>
            <person name="Young S.K."/>
            <person name="Zeng Q."/>
            <person name="Gargeya S."/>
            <person name="Fitzgerald M."/>
            <person name="Haas B."/>
            <person name="Abouelleil A."/>
            <person name="Allen A.W."/>
            <person name="Alvarado L."/>
            <person name="Arachchi H.M."/>
            <person name="Berlin A.M."/>
            <person name="Chapman S.B."/>
            <person name="Gainer-Dewar J."/>
            <person name="Goldberg J."/>
            <person name="Griggs A."/>
            <person name="Gujja S."/>
            <person name="Hansen M."/>
            <person name="Howarth C."/>
            <person name="Imamovic A."/>
            <person name="Ireland A."/>
            <person name="Larimer J."/>
            <person name="McCowan C."/>
            <person name="Murphy C."/>
            <person name="Pearson M."/>
            <person name="Poon T.W."/>
            <person name="Priest M."/>
            <person name="Roberts A."/>
            <person name="Saif S."/>
            <person name="Shea T."/>
            <person name="Sisk P."/>
            <person name="Sykes S."/>
            <person name="Wortman J."/>
            <person name="Nusbaum C."/>
            <person name="Birren B."/>
        </authorList>
    </citation>
    <scope>NUCLEOTIDE SEQUENCE [LARGE SCALE GENOMIC DNA]</scope>
    <source>
        <strain evidence="3">MINIMUS1</strain>
    </source>
</reference>
<dbReference type="EnsemblMetazoa" id="AMIN003012-RA">
    <property type="protein sequence ID" value="AMIN003012-PA"/>
    <property type="gene ID" value="AMIN003012"/>
</dbReference>
<proteinExistence type="predicted"/>
<dbReference type="VEuPathDB" id="VectorBase:AMIN003012"/>
<accession>A0A182VY62</accession>
<evidence type="ECO:0000313" key="3">
    <source>
        <dbReference type="Proteomes" id="UP000075920"/>
    </source>
</evidence>